<dbReference type="PANTHER" id="PTHR34477:SF1">
    <property type="entry name" value="UPF0213 PROTEIN YHBQ"/>
    <property type="match status" value="1"/>
</dbReference>
<dbReference type="Gene3D" id="3.40.1440.10">
    <property type="entry name" value="GIY-YIG endonuclease"/>
    <property type="match status" value="1"/>
</dbReference>
<dbReference type="AlphaFoldDB" id="A0A1F6DJL8"/>
<dbReference type="STRING" id="1798495.A3C19_00980"/>
<evidence type="ECO:0000256" key="1">
    <source>
        <dbReference type="ARBA" id="ARBA00007435"/>
    </source>
</evidence>
<feature type="domain" description="GIY-YIG" evidence="2">
    <location>
        <begin position="9"/>
        <end position="84"/>
    </location>
</feature>
<dbReference type="Proteomes" id="UP000178532">
    <property type="component" value="Unassembled WGS sequence"/>
</dbReference>
<protein>
    <submittedName>
        <fullName evidence="3">Excinuclease ABC subunit C</fullName>
    </submittedName>
</protein>
<evidence type="ECO:0000313" key="3">
    <source>
        <dbReference type="EMBL" id="OGG61586.1"/>
    </source>
</evidence>
<gene>
    <name evidence="3" type="ORF">A3C19_00980</name>
</gene>
<dbReference type="InterPro" id="IPR035901">
    <property type="entry name" value="GIY-YIG_endonuc_sf"/>
</dbReference>
<organism evidence="3 4">
    <name type="scientific">Candidatus Kaiserbacteria bacterium RIFCSPHIGHO2_02_FULL_54_22</name>
    <dbReference type="NCBI Taxonomy" id="1798495"/>
    <lineage>
        <taxon>Bacteria</taxon>
        <taxon>Candidatus Kaiseribacteriota</taxon>
    </lineage>
</organism>
<comment type="caution">
    <text evidence="3">The sequence shown here is derived from an EMBL/GenBank/DDBJ whole genome shotgun (WGS) entry which is preliminary data.</text>
</comment>
<name>A0A1F6DJL8_9BACT</name>
<accession>A0A1F6DJL8</accession>
<sequence>MNTVRDNEGFAYVYVLQSKKDGKFYTGFTRDLRKRLEQHQTGKTTSTKGRGSLALIYYEASRNEGDAFSRERYLKTGMGKRYLKNRIKRFLSLTV</sequence>
<evidence type="ECO:0000313" key="4">
    <source>
        <dbReference type="Proteomes" id="UP000178532"/>
    </source>
</evidence>
<dbReference type="InterPro" id="IPR050190">
    <property type="entry name" value="UPF0213_domain"/>
</dbReference>
<proteinExistence type="inferred from homology"/>
<evidence type="ECO:0000259" key="2">
    <source>
        <dbReference type="PROSITE" id="PS50164"/>
    </source>
</evidence>
<dbReference type="CDD" id="cd10449">
    <property type="entry name" value="GIY-YIG_SLX1_like"/>
    <property type="match status" value="1"/>
</dbReference>
<dbReference type="Pfam" id="PF01541">
    <property type="entry name" value="GIY-YIG"/>
    <property type="match status" value="1"/>
</dbReference>
<dbReference type="InterPro" id="IPR000305">
    <property type="entry name" value="GIY-YIG_endonuc"/>
</dbReference>
<dbReference type="SUPFAM" id="SSF82771">
    <property type="entry name" value="GIY-YIG endonuclease"/>
    <property type="match status" value="1"/>
</dbReference>
<dbReference type="PROSITE" id="PS50164">
    <property type="entry name" value="GIY_YIG"/>
    <property type="match status" value="1"/>
</dbReference>
<dbReference type="PANTHER" id="PTHR34477">
    <property type="entry name" value="UPF0213 PROTEIN YHBQ"/>
    <property type="match status" value="1"/>
</dbReference>
<dbReference type="EMBL" id="MFLI01000019">
    <property type="protein sequence ID" value="OGG61586.1"/>
    <property type="molecule type" value="Genomic_DNA"/>
</dbReference>
<comment type="similarity">
    <text evidence="1">Belongs to the UPF0213 family.</text>
</comment>
<reference evidence="3 4" key="1">
    <citation type="journal article" date="2016" name="Nat. Commun.">
        <title>Thousands of microbial genomes shed light on interconnected biogeochemical processes in an aquifer system.</title>
        <authorList>
            <person name="Anantharaman K."/>
            <person name="Brown C.T."/>
            <person name="Hug L.A."/>
            <person name="Sharon I."/>
            <person name="Castelle C.J."/>
            <person name="Probst A.J."/>
            <person name="Thomas B.C."/>
            <person name="Singh A."/>
            <person name="Wilkins M.J."/>
            <person name="Karaoz U."/>
            <person name="Brodie E.L."/>
            <person name="Williams K.H."/>
            <person name="Hubbard S.S."/>
            <person name="Banfield J.F."/>
        </authorList>
    </citation>
    <scope>NUCLEOTIDE SEQUENCE [LARGE SCALE GENOMIC DNA]</scope>
</reference>